<dbReference type="AlphaFoldDB" id="K1VCQ3"/>
<proteinExistence type="predicted"/>
<sequence length="397" mass="43845">MATLPPNPAWATCDIVDEAHNATRRQMKTIRSWKGVDDSAEFEFDGGNWKIGDWLEAFEKRQLTPAGAGYKRGGQASLHPDARYRVVAREDMKQIVLRSILQHMVHAVNNGVTSNLKNCRAWLLGACWEETVFVLPEGGLRCGVNELAYMAVIPVTIKGDVARTETVEVAHEAVDETAEELDPEAQVAAARAFAATVPGGNAMVVYTPQTVERPRETYFGHELQIRSTCAWHALDRQACKHREGNKRHGNEEMTMCVSVQEAALADLDDIAAILESRDDEVRAWAAAVGVKGAKLNRKLNVALKAVEAVESLKRAVTSARVVADKKKKIKKTRGGNVGSPAATRSRGRRGNKDPEDEIMTTESDTSESEESEEEVMPKKRKRRALADDDDEYEPGTR</sequence>
<dbReference type="EMBL" id="AMBO01000311">
    <property type="protein sequence ID" value="EKD01740.1"/>
    <property type="molecule type" value="Genomic_DNA"/>
</dbReference>
<feature type="compositionally biased region" description="Acidic residues" evidence="1">
    <location>
        <begin position="387"/>
        <end position="397"/>
    </location>
</feature>
<dbReference type="HOGENOM" id="CLU_694808_0_0_1"/>
<comment type="caution">
    <text evidence="2">The sequence shown here is derived from an EMBL/GenBank/DDBJ whole genome shotgun (WGS) entry which is preliminary data.</text>
</comment>
<dbReference type="Proteomes" id="UP000006757">
    <property type="component" value="Unassembled WGS sequence"/>
</dbReference>
<reference evidence="2 3" key="1">
    <citation type="journal article" date="2012" name="Eukaryot. Cell">
        <title>Genome sequence of the Trichosporon asahii environmental strain CBS 8904.</title>
        <authorList>
            <person name="Yang R.Y."/>
            <person name="Li H.T."/>
            <person name="Zhu H."/>
            <person name="Zhou G.P."/>
            <person name="Wang M."/>
            <person name="Wang L."/>
        </authorList>
    </citation>
    <scope>NUCLEOTIDE SEQUENCE [LARGE SCALE GENOMIC DNA]</scope>
    <source>
        <strain evidence="2 3">CBS 8904</strain>
    </source>
</reference>
<feature type="region of interest" description="Disordered" evidence="1">
    <location>
        <begin position="325"/>
        <end position="397"/>
    </location>
</feature>
<name>K1VCQ3_TRIAC</name>
<evidence type="ECO:0000256" key="1">
    <source>
        <dbReference type="SAM" id="MobiDB-lite"/>
    </source>
</evidence>
<protein>
    <submittedName>
        <fullName evidence="2">Uncharacterized protein</fullName>
    </submittedName>
</protein>
<dbReference type="InParanoid" id="K1VCQ3"/>
<feature type="compositionally biased region" description="Acidic residues" evidence="1">
    <location>
        <begin position="354"/>
        <end position="374"/>
    </location>
</feature>
<accession>K1VCQ3</accession>
<organism evidence="2 3">
    <name type="scientific">Trichosporon asahii var. asahii (strain CBS 8904)</name>
    <name type="common">Yeast</name>
    <dbReference type="NCBI Taxonomy" id="1220162"/>
    <lineage>
        <taxon>Eukaryota</taxon>
        <taxon>Fungi</taxon>
        <taxon>Dikarya</taxon>
        <taxon>Basidiomycota</taxon>
        <taxon>Agaricomycotina</taxon>
        <taxon>Tremellomycetes</taxon>
        <taxon>Trichosporonales</taxon>
        <taxon>Trichosporonaceae</taxon>
        <taxon>Trichosporon</taxon>
    </lineage>
</organism>
<evidence type="ECO:0000313" key="3">
    <source>
        <dbReference type="Proteomes" id="UP000006757"/>
    </source>
</evidence>
<evidence type="ECO:0000313" key="2">
    <source>
        <dbReference type="EMBL" id="EKD01740.1"/>
    </source>
</evidence>
<gene>
    <name evidence="2" type="ORF">A1Q2_03977</name>
</gene>
<keyword evidence="3" id="KW-1185">Reference proteome</keyword>